<dbReference type="EMBL" id="KV907510">
    <property type="protein sequence ID" value="OOF91583.1"/>
    <property type="molecule type" value="Genomic_DNA"/>
</dbReference>
<name>A0A1R3RAU9_ASPC5</name>
<dbReference type="Gene3D" id="3.90.1200.10">
    <property type="match status" value="1"/>
</dbReference>
<proteinExistence type="predicted"/>
<feature type="domain" description="Aminoglycoside phosphotransferase" evidence="1">
    <location>
        <begin position="96"/>
        <end position="283"/>
    </location>
</feature>
<dbReference type="AlphaFoldDB" id="A0A1R3RAU9"/>
<keyword evidence="3" id="KW-1185">Reference proteome</keyword>
<accession>A0A1R3RAU9</accession>
<dbReference type="SUPFAM" id="SSF56112">
    <property type="entry name" value="Protein kinase-like (PK-like)"/>
    <property type="match status" value="1"/>
</dbReference>
<dbReference type="InterPro" id="IPR011009">
    <property type="entry name" value="Kinase-like_dom_sf"/>
</dbReference>
<sequence>MMNFPINNSIPYAIPTSELPDPTRREMDFLESSFFAKPNRCLPSPAEVTALSHNFSAKPQPQPVVFKKLNCLVKFGRSVTVAEAQCLWMLRRVFGDTVPVPEVYGWRVQEGYVFIDMEFIDGRTLHDCWNDLSDMDKTVLRDQLCQIISRLRQLRHHPSDKYIGSVSRQRVLDYVFEFQPAGGPFPGIKEFNDWFSSLPQARLPISERYDDPYREFLPDVGEIKFTHCDLHRGNSMVSSTGPPCVLAIVDWGQLGWCLGYWEYCKALYTCWYEDEWRRGWIDKFLDPRFQEYTVFAEYTMAIGAI</sequence>
<reference evidence="3" key="1">
    <citation type="journal article" date="2017" name="Genome Biol.">
        <title>Comparative genomics reveals high biological diversity and specific adaptations in the industrially and medically important fungal genus Aspergillus.</title>
        <authorList>
            <person name="de Vries R.P."/>
            <person name="Riley R."/>
            <person name="Wiebenga A."/>
            <person name="Aguilar-Osorio G."/>
            <person name="Amillis S."/>
            <person name="Uchima C.A."/>
            <person name="Anderluh G."/>
            <person name="Asadollahi M."/>
            <person name="Askin M."/>
            <person name="Barry K."/>
            <person name="Battaglia E."/>
            <person name="Bayram O."/>
            <person name="Benocci T."/>
            <person name="Braus-Stromeyer S.A."/>
            <person name="Caldana C."/>
            <person name="Canovas D."/>
            <person name="Cerqueira G.C."/>
            <person name="Chen F."/>
            <person name="Chen W."/>
            <person name="Choi C."/>
            <person name="Clum A."/>
            <person name="Dos Santos R.A."/>
            <person name="Damasio A.R."/>
            <person name="Diallinas G."/>
            <person name="Emri T."/>
            <person name="Fekete E."/>
            <person name="Flipphi M."/>
            <person name="Freyberg S."/>
            <person name="Gallo A."/>
            <person name="Gournas C."/>
            <person name="Habgood R."/>
            <person name="Hainaut M."/>
            <person name="Harispe M.L."/>
            <person name="Henrissat B."/>
            <person name="Hilden K.S."/>
            <person name="Hope R."/>
            <person name="Hossain A."/>
            <person name="Karabika E."/>
            <person name="Karaffa L."/>
            <person name="Karanyi Z."/>
            <person name="Krasevec N."/>
            <person name="Kuo A."/>
            <person name="Kusch H."/>
            <person name="LaButti K."/>
            <person name="Lagendijk E.L."/>
            <person name="Lapidus A."/>
            <person name="Levasseur A."/>
            <person name="Lindquist E."/>
            <person name="Lipzen A."/>
            <person name="Logrieco A.F."/>
            <person name="MacCabe A."/>
            <person name="Maekelae M.R."/>
            <person name="Malavazi I."/>
            <person name="Melin P."/>
            <person name="Meyer V."/>
            <person name="Mielnichuk N."/>
            <person name="Miskei M."/>
            <person name="Molnar A.P."/>
            <person name="Mule G."/>
            <person name="Ngan C.Y."/>
            <person name="Orejas M."/>
            <person name="Orosz E."/>
            <person name="Ouedraogo J.P."/>
            <person name="Overkamp K.M."/>
            <person name="Park H.-S."/>
            <person name="Perrone G."/>
            <person name="Piumi F."/>
            <person name="Punt P.J."/>
            <person name="Ram A.F."/>
            <person name="Ramon A."/>
            <person name="Rauscher S."/>
            <person name="Record E."/>
            <person name="Riano-Pachon D.M."/>
            <person name="Robert V."/>
            <person name="Roehrig J."/>
            <person name="Ruller R."/>
            <person name="Salamov A."/>
            <person name="Salih N.S."/>
            <person name="Samson R.A."/>
            <person name="Sandor E."/>
            <person name="Sanguinetti M."/>
            <person name="Schuetze T."/>
            <person name="Sepcic K."/>
            <person name="Shelest E."/>
            <person name="Sherlock G."/>
            <person name="Sophianopoulou V."/>
            <person name="Squina F.M."/>
            <person name="Sun H."/>
            <person name="Susca A."/>
            <person name="Todd R.B."/>
            <person name="Tsang A."/>
            <person name="Unkles S.E."/>
            <person name="van de Wiele N."/>
            <person name="van Rossen-Uffink D."/>
            <person name="Oliveira J.V."/>
            <person name="Vesth T.C."/>
            <person name="Visser J."/>
            <person name="Yu J.-H."/>
            <person name="Zhou M."/>
            <person name="Andersen M.R."/>
            <person name="Archer D.B."/>
            <person name="Baker S.E."/>
            <person name="Benoit I."/>
            <person name="Brakhage A.A."/>
            <person name="Braus G.H."/>
            <person name="Fischer R."/>
            <person name="Frisvad J.C."/>
            <person name="Goldman G.H."/>
            <person name="Houbraken J."/>
            <person name="Oakley B."/>
            <person name="Pocsi I."/>
            <person name="Scazzocchio C."/>
            <person name="Seiboth B."/>
            <person name="vanKuyk P.A."/>
            <person name="Wortman J."/>
            <person name="Dyer P.S."/>
            <person name="Grigoriev I.V."/>
        </authorList>
    </citation>
    <scope>NUCLEOTIDE SEQUENCE [LARGE SCALE GENOMIC DNA]</scope>
    <source>
        <strain evidence="3">ITEM 5010</strain>
    </source>
</reference>
<dbReference type="VEuPathDB" id="FungiDB:ASPCADRAFT_134129"/>
<dbReference type="PANTHER" id="PTHR21310">
    <property type="entry name" value="AMINOGLYCOSIDE PHOSPHOTRANSFERASE-RELATED-RELATED"/>
    <property type="match status" value="1"/>
</dbReference>
<evidence type="ECO:0000259" key="1">
    <source>
        <dbReference type="Pfam" id="PF01636"/>
    </source>
</evidence>
<dbReference type="OrthoDB" id="2906425at2759"/>
<dbReference type="PANTHER" id="PTHR21310:SF54">
    <property type="entry name" value="AMINOGLYCOSIDE PHOSPHOTRANSFERASE DOMAIN-CONTAINING PROTEIN"/>
    <property type="match status" value="1"/>
</dbReference>
<protein>
    <recommendedName>
        <fullName evidence="1">Aminoglycoside phosphotransferase domain-containing protein</fullName>
    </recommendedName>
</protein>
<dbReference type="Pfam" id="PF01636">
    <property type="entry name" value="APH"/>
    <property type="match status" value="1"/>
</dbReference>
<dbReference type="Proteomes" id="UP000188318">
    <property type="component" value="Unassembled WGS sequence"/>
</dbReference>
<gene>
    <name evidence="2" type="ORF">ASPCADRAFT_134129</name>
</gene>
<dbReference type="InterPro" id="IPR051678">
    <property type="entry name" value="AGP_Transferase"/>
</dbReference>
<dbReference type="STRING" id="602072.A0A1R3RAU9"/>
<dbReference type="InterPro" id="IPR002575">
    <property type="entry name" value="Aminoglycoside_PTrfase"/>
</dbReference>
<dbReference type="OMA" id="EWRNKWI"/>
<evidence type="ECO:0000313" key="3">
    <source>
        <dbReference type="Proteomes" id="UP000188318"/>
    </source>
</evidence>
<organism evidence="2 3">
    <name type="scientific">Aspergillus carbonarius (strain ITEM 5010)</name>
    <dbReference type="NCBI Taxonomy" id="602072"/>
    <lineage>
        <taxon>Eukaryota</taxon>
        <taxon>Fungi</taxon>
        <taxon>Dikarya</taxon>
        <taxon>Ascomycota</taxon>
        <taxon>Pezizomycotina</taxon>
        <taxon>Eurotiomycetes</taxon>
        <taxon>Eurotiomycetidae</taxon>
        <taxon>Eurotiales</taxon>
        <taxon>Aspergillaceae</taxon>
        <taxon>Aspergillus</taxon>
        <taxon>Aspergillus subgen. Circumdati</taxon>
    </lineage>
</organism>
<evidence type="ECO:0000313" key="2">
    <source>
        <dbReference type="EMBL" id="OOF91583.1"/>
    </source>
</evidence>